<evidence type="ECO:0000256" key="5">
    <source>
        <dbReference type="ARBA" id="ARBA00022553"/>
    </source>
</evidence>
<evidence type="ECO:0000259" key="21">
    <source>
        <dbReference type="Pfam" id="PF13439"/>
    </source>
</evidence>
<dbReference type="Pfam" id="PF13439">
    <property type="entry name" value="Glyco_transf_4"/>
    <property type="match status" value="1"/>
</dbReference>
<comment type="similarity">
    <text evidence="18">Belongs to the glycosyltransferase group 1 family. Glycosyltransferase 33 subfamily.</text>
</comment>
<protein>
    <recommendedName>
        <fullName evidence="4">Chitobiosyldiphosphodolichol beta-mannosyltransferase</fullName>
        <ecNumber evidence="3">2.4.1.142</ecNumber>
    </recommendedName>
    <alternativeName>
        <fullName evidence="19">Asparagine-linked glycosylation protein 1 homolog</fullName>
    </alternativeName>
    <alternativeName>
        <fullName evidence="14">Beta-1,4-mannosyltransferase</fullName>
    </alternativeName>
    <alternativeName>
        <fullName evidence="15">GDP-Man:GlcNAc2-PP-dolichol mannosyltransferase</fullName>
    </alternativeName>
    <alternativeName>
        <fullName evidence="13">GDP-mannose-dolichol diphosphochitobiose mannosyltransferase</fullName>
    </alternativeName>
</protein>
<evidence type="ECO:0000256" key="13">
    <source>
        <dbReference type="ARBA" id="ARBA00031434"/>
    </source>
</evidence>
<keyword evidence="8" id="KW-0812">Transmembrane</keyword>
<accession>A0A8K0D7Y9</accession>
<keyword evidence="11" id="KW-1133">Transmembrane helix</keyword>
<dbReference type="InterPro" id="IPR028098">
    <property type="entry name" value="Glyco_trans_4-like_N"/>
</dbReference>
<name>A0A8K0D7Y9_IGNLU</name>
<evidence type="ECO:0000256" key="19">
    <source>
        <dbReference type="ARBA" id="ARBA00082785"/>
    </source>
</evidence>
<evidence type="ECO:0000256" key="1">
    <source>
        <dbReference type="ARBA" id="ARBA00004389"/>
    </source>
</evidence>
<evidence type="ECO:0000256" key="2">
    <source>
        <dbReference type="ARBA" id="ARBA00004922"/>
    </source>
</evidence>
<reference evidence="22" key="1">
    <citation type="submission" date="2019-08" db="EMBL/GenBank/DDBJ databases">
        <title>The genome of the North American firefly Photinus pyralis.</title>
        <authorList>
            <consortium name="Photinus pyralis genome working group"/>
            <person name="Fallon T.R."/>
            <person name="Sander Lower S.E."/>
            <person name="Weng J.-K."/>
        </authorList>
    </citation>
    <scope>NUCLEOTIDE SEQUENCE</scope>
    <source>
        <strain evidence="22">TRF0915ILg1</strain>
        <tissue evidence="22">Whole body</tissue>
    </source>
</reference>
<dbReference type="FunFam" id="3.40.50.2000:FF:000109">
    <property type="entry name" value="Chitobiosyldiphosphodolichol beta-mannosyltransferase"/>
    <property type="match status" value="1"/>
</dbReference>
<comment type="subcellular location">
    <subcellularLocation>
        <location evidence="1">Endoplasmic reticulum membrane</location>
        <topology evidence="1">Single-pass membrane protein</topology>
    </subcellularLocation>
</comment>
<dbReference type="CDD" id="cd03816">
    <property type="entry name" value="GT33_ALG1-like"/>
    <property type="match status" value="1"/>
</dbReference>
<dbReference type="Pfam" id="PF00534">
    <property type="entry name" value="Glycos_transf_1"/>
    <property type="match status" value="1"/>
</dbReference>
<feature type="domain" description="Glycosyl transferase family 1" evidence="20">
    <location>
        <begin position="279"/>
        <end position="397"/>
    </location>
</feature>
<keyword evidence="5" id="KW-0597">Phosphoprotein</keyword>
<proteinExistence type="inferred from homology"/>
<comment type="pathway">
    <text evidence="2">Protein modification; protein glycosylation.</text>
</comment>
<dbReference type="InterPro" id="IPR026051">
    <property type="entry name" value="ALG1-like"/>
</dbReference>
<dbReference type="OrthoDB" id="614844at2759"/>
<dbReference type="EC" id="2.4.1.142" evidence="3"/>
<comment type="caution">
    <text evidence="22">The sequence shown here is derived from an EMBL/GenBank/DDBJ whole genome shotgun (WGS) entry which is preliminary data.</text>
</comment>
<keyword evidence="23" id="KW-1185">Reference proteome</keyword>
<keyword evidence="12" id="KW-0472">Membrane</keyword>
<evidence type="ECO:0000256" key="15">
    <source>
        <dbReference type="ARBA" id="ARBA00033088"/>
    </source>
</evidence>
<evidence type="ECO:0000256" key="9">
    <source>
        <dbReference type="ARBA" id="ARBA00022824"/>
    </source>
</evidence>
<keyword evidence="10" id="KW-0735">Signal-anchor</keyword>
<evidence type="ECO:0000256" key="17">
    <source>
        <dbReference type="ARBA" id="ARBA00056362"/>
    </source>
</evidence>
<evidence type="ECO:0000256" key="16">
    <source>
        <dbReference type="ARBA" id="ARBA00045071"/>
    </source>
</evidence>
<evidence type="ECO:0000256" key="10">
    <source>
        <dbReference type="ARBA" id="ARBA00022968"/>
    </source>
</evidence>
<evidence type="ECO:0000256" key="18">
    <source>
        <dbReference type="ARBA" id="ARBA00061237"/>
    </source>
</evidence>
<dbReference type="Gene3D" id="3.40.50.2000">
    <property type="entry name" value="Glycogen Phosphorylase B"/>
    <property type="match status" value="2"/>
</dbReference>
<dbReference type="AlphaFoldDB" id="A0A8K0D7Y9"/>
<organism evidence="22 23">
    <name type="scientific">Ignelater luminosus</name>
    <name type="common">Cucubano</name>
    <name type="synonym">Pyrophorus luminosus</name>
    <dbReference type="NCBI Taxonomy" id="2038154"/>
    <lineage>
        <taxon>Eukaryota</taxon>
        <taxon>Metazoa</taxon>
        <taxon>Ecdysozoa</taxon>
        <taxon>Arthropoda</taxon>
        <taxon>Hexapoda</taxon>
        <taxon>Insecta</taxon>
        <taxon>Pterygota</taxon>
        <taxon>Neoptera</taxon>
        <taxon>Endopterygota</taxon>
        <taxon>Coleoptera</taxon>
        <taxon>Polyphaga</taxon>
        <taxon>Elateriformia</taxon>
        <taxon>Elateroidea</taxon>
        <taxon>Elateridae</taxon>
        <taxon>Agrypninae</taxon>
        <taxon>Pyrophorini</taxon>
        <taxon>Ignelater</taxon>
    </lineage>
</organism>
<evidence type="ECO:0000313" key="22">
    <source>
        <dbReference type="EMBL" id="KAF2896155.1"/>
    </source>
</evidence>
<gene>
    <name evidence="22" type="ORF">ILUMI_10018</name>
</gene>
<evidence type="ECO:0000313" key="23">
    <source>
        <dbReference type="Proteomes" id="UP000801492"/>
    </source>
</evidence>
<evidence type="ECO:0000256" key="14">
    <source>
        <dbReference type="ARBA" id="ARBA00031566"/>
    </source>
</evidence>
<dbReference type="EMBL" id="VTPC01005341">
    <property type="protein sequence ID" value="KAF2896155.1"/>
    <property type="molecule type" value="Genomic_DNA"/>
</dbReference>
<dbReference type="FunFam" id="3.40.50.2000:FF:000096">
    <property type="entry name" value="ALG1, chitobiosyldiphosphodolichol beta-mannosyltransferase"/>
    <property type="match status" value="1"/>
</dbReference>
<dbReference type="GO" id="GO:0005789">
    <property type="term" value="C:endoplasmic reticulum membrane"/>
    <property type="evidence" value="ECO:0007669"/>
    <property type="project" value="UniProtKB-SubCell"/>
</dbReference>
<feature type="domain" description="Glycosyltransferase subfamily 4-like N-terminal" evidence="21">
    <location>
        <begin position="28"/>
        <end position="183"/>
    </location>
</feature>
<dbReference type="Proteomes" id="UP000801492">
    <property type="component" value="Unassembled WGS sequence"/>
</dbReference>
<evidence type="ECO:0000256" key="8">
    <source>
        <dbReference type="ARBA" id="ARBA00022692"/>
    </source>
</evidence>
<keyword evidence="9" id="KW-0256">Endoplasmic reticulum</keyword>
<evidence type="ECO:0000256" key="12">
    <source>
        <dbReference type="ARBA" id="ARBA00023136"/>
    </source>
</evidence>
<evidence type="ECO:0000256" key="3">
    <source>
        <dbReference type="ARBA" id="ARBA00012611"/>
    </source>
</evidence>
<dbReference type="SUPFAM" id="SSF53756">
    <property type="entry name" value="UDP-Glycosyltransferase/glycogen phosphorylase"/>
    <property type="match status" value="1"/>
</dbReference>
<dbReference type="PANTHER" id="PTHR13036">
    <property type="entry name" value="BETA1,4 MANNOSYLTRANSFERASE"/>
    <property type="match status" value="1"/>
</dbReference>
<evidence type="ECO:0000256" key="11">
    <source>
        <dbReference type="ARBA" id="ARBA00022989"/>
    </source>
</evidence>
<evidence type="ECO:0000256" key="4">
    <source>
        <dbReference type="ARBA" id="ARBA00015841"/>
    </source>
</evidence>
<dbReference type="PANTHER" id="PTHR13036:SF0">
    <property type="entry name" value="CHITOBIOSYLDIPHOSPHODOLICHOL BETA-MANNOSYLTRANSFERASE"/>
    <property type="match status" value="1"/>
</dbReference>
<sequence>MSNSLKNVCVVVLGDIGRSPRMQYHSLSLAEHGHKVDIVGYGDTQPLDSLKTQPLLSYHYLTPYPTFPCPRLLNYILKTIWQAVTLLFVLLIIRRADIVLVQNPPAIPSLIVCWVYALITRAKLIIDWHNYAHTRMAINVGSKNILVRITEKIESFIGRKAHNNFCVTNAMKDDLQKNWGISAVTLYDRPPEIFHPISLKEKHELFTCLGIKYKELLSNENSEDTAFTTVDTTGNIQNRKGRPGLLVSSTSWSDDEDFSLLFSALEEYENHINNGNVKKLPKLICIITGKGPLKEYYCNKIHQSQWKHIIVITPWLESKDYPVLLACADLGVCLHASSSGLDLPMKVVDMFGCGLPVCAYDFNCLHELVKNGKNSYTFKNPQQLSQQIQNWFENFPNNENQDTVRKNFQTELKSFQNIRWRENWNNTALPIIE</sequence>
<evidence type="ECO:0000256" key="6">
    <source>
        <dbReference type="ARBA" id="ARBA00022676"/>
    </source>
</evidence>
<dbReference type="GO" id="GO:0004578">
    <property type="term" value="F:chitobiosyldiphosphodolichol beta-mannosyltransferase activity"/>
    <property type="evidence" value="ECO:0007669"/>
    <property type="project" value="UniProtKB-EC"/>
</dbReference>
<dbReference type="InterPro" id="IPR001296">
    <property type="entry name" value="Glyco_trans_1"/>
</dbReference>
<keyword evidence="6" id="KW-0328">Glycosyltransferase</keyword>
<comment type="function">
    <text evidence="17">Mannosyltransferase that operates in the biosynthetic pathway of dolichol-linked oligosaccharides, the glycan precursors employed in protein asparagine (N)-glycosylation. The assembly of dolichol-linked oligosaccharides begins on the cytosolic side of the endoplasmic reticulum membrane and finishes in its lumen. The sequential addition of sugars to dolichol pyrophosphate produces dolichol-linked oligosaccharides containing fourteen sugars, including two GlcNAcs, nine mannoses and three glucoses. Once assembled, the oligosaccharide is transferred from the lipid to nascent proteins by oligosaccharyltransferases. Catalyzes, on the cytoplasmic face of the endoplasmic reticulum, the addition of the first mannose residues to the dolichol-linked oligosaccharide chain, to produce Man1GlcNAc(2)-PP-dolichol core oligosaccharide. Man1GlcNAc(2)-PP-dolichol is a substrate for ALG2, the following enzyme in the biosynthetic pathway.</text>
</comment>
<evidence type="ECO:0000259" key="20">
    <source>
        <dbReference type="Pfam" id="PF00534"/>
    </source>
</evidence>
<keyword evidence="7" id="KW-0808">Transferase</keyword>
<evidence type="ECO:0000256" key="7">
    <source>
        <dbReference type="ARBA" id="ARBA00022679"/>
    </source>
</evidence>
<comment type="catalytic activity">
    <reaction evidence="16">
        <text>an N,N'-diacetylchitobiosyl-diphospho-di-trans,poly-cis-dolichol + GDP-alpha-D-mannose = a beta-D-Man-(1-&gt;4)-beta-D-GlcNAc-(1-&gt;4)-alpha-D-GlcNAc-diphospho-di-trans,poly-cis-dolichol + GDP + H(+)</text>
        <dbReference type="Rhea" id="RHEA:13865"/>
        <dbReference type="Rhea" id="RHEA-COMP:19510"/>
        <dbReference type="Rhea" id="RHEA-COMP:19511"/>
        <dbReference type="ChEBI" id="CHEBI:15378"/>
        <dbReference type="ChEBI" id="CHEBI:57269"/>
        <dbReference type="ChEBI" id="CHEBI:57527"/>
        <dbReference type="ChEBI" id="CHEBI:58189"/>
        <dbReference type="ChEBI" id="CHEBI:58472"/>
        <dbReference type="EC" id="2.4.1.142"/>
    </reaction>
    <physiologicalReaction direction="left-to-right" evidence="16">
        <dbReference type="Rhea" id="RHEA:13866"/>
    </physiologicalReaction>
</comment>